<keyword evidence="3" id="KW-1185">Reference proteome</keyword>
<accession>A0ABQ1SIK4</accession>
<organism evidence="2 3">
    <name type="scientific">Psychroflexus planctonicus</name>
    <dbReference type="NCBI Taxonomy" id="1526575"/>
    <lineage>
        <taxon>Bacteria</taxon>
        <taxon>Pseudomonadati</taxon>
        <taxon>Bacteroidota</taxon>
        <taxon>Flavobacteriia</taxon>
        <taxon>Flavobacteriales</taxon>
        <taxon>Flavobacteriaceae</taxon>
        <taxon>Psychroflexus</taxon>
    </lineage>
</organism>
<reference evidence="3" key="1">
    <citation type="journal article" date="2019" name="Int. J. Syst. Evol. Microbiol.">
        <title>The Global Catalogue of Microorganisms (GCM) 10K type strain sequencing project: providing services to taxonomists for standard genome sequencing and annotation.</title>
        <authorList>
            <consortium name="The Broad Institute Genomics Platform"/>
            <consortium name="The Broad Institute Genome Sequencing Center for Infectious Disease"/>
            <person name="Wu L."/>
            <person name="Ma J."/>
        </authorList>
    </citation>
    <scope>NUCLEOTIDE SEQUENCE [LARGE SCALE GENOMIC DNA]</scope>
    <source>
        <strain evidence="3">CGMCC 1.12931</strain>
    </source>
</reference>
<gene>
    <name evidence="2" type="ORF">GCM10010832_17680</name>
</gene>
<dbReference type="RefSeq" id="WP_188458749.1">
    <property type="nucleotide sequence ID" value="NZ_BMGM01000007.1"/>
</dbReference>
<dbReference type="Proteomes" id="UP000599179">
    <property type="component" value="Unassembled WGS sequence"/>
</dbReference>
<evidence type="ECO:0000313" key="2">
    <source>
        <dbReference type="EMBL" id="GGE37868.1"/>
    </source>
</evidence>
<feature type="chain" id="PRO_5045590403" description="Lipocalin-like domain-containing protein" evidence="1">
    <location>
        <begin position="22"/>
        <end position="163"/>
    </location>
</feature>
<keyword evidence="1" id="KW-0732">Signal</keyword>
<evidence type="ECO:0000313" key="3">
    <source>
        <dbReference type="Proteomes" id="UP000599179"/>
    </source>
</evidence>
<comment type="caution">
    <text evidence="2">The sequence shown here is derived from an EMBL/GenBank/DDBJ whole genome shotgun (WGS) entry which is preliminary data.</text>
</comment>
<name>A0ABQ1SIK4_9FLAO</name>
<evidence type="ECO:0008006" key="4">
    <source>
        <dbReference type="Google" id="ProtNLM"/>
    </source>
</evidence>
<dbReference type="EMBL" id="BMGM01000007">
    <property type="protein sequence ID" value="GGE37868.1"/>
    <property type="molecule type" value="Genomic_DNA"/>
</dbReference>
<feature type="signal peptide" evidence="1">
    <location>
        <begin position="1"/>
        <end position="21"/>
    </location>
</feature>
<sequence length="163" mass="18255">MKKFINLSILFVLALFLNACSSDDDGGSASPDTVEGSWEIYEVNYNGTFQFGEFEETINETYSTDICDPTPVASFSADGSLTLTDFEVEQDFFNEDETVCYVDGELTGTWEHVSGNTFILDMDDDEAMEVEITMSNGNNRINVKIDESEEEGDFEVTFKGNRM</sequence>
<protein>
    <recommendedName>
        <fullName evidence="4">Lipocalin-like domain-containing protein</fullName>
    </recommendedName>
</protein>
<proteinExistence type="predicted"/>
<evidence type="ECO:0000256" key="1">
    <source>
        <dbReference type="SAM" id="SignalP"/>
    </source>
</evidence>